<protein>
    <recommendedName>
        <fullName evidence="4">Adhesin</fullName>
    </recommendedName>
</protein>
<comment type="caution">
    <text evidence="2">The sequence shown here is derived from an EMBL/GenBank/DDBJ whole genome shotgun (WGS) entry which is preliminary data.</text>
</comment>
<organism evidence="2 3">
    <name type="scientific">Deinococcus carri</name>
    <dbReference type="NCBI Taxonomy" id="1211323"/>
    <lineage>
        <taxon>Bacteria</taxon>
        <taxon>Thermotogati</taxon>
        <taxon>Deinococcota</taxon>
        <taxon>Deinococci</taxon>
        <taxon>Deinococcales</taxon>
        <taxon>Deinococcaceae</taxon>
        <taxon>Deinococcus</taxon>
    </lineage>
</organism>
<evidence type="ECO:0008006" key="4">
    <source>
        <dbReference type="Google" id="ProtNLM"/>
    </source>
</evidence>
<proteinExistence type="predicted"/>
<keyword evidence="3" id="KW-1185">Reference proteome</keyword>
<gene>
    <name evidence="2" type="ORF">Dcar01_00778</name>
</gene>
<evidence type="ECO:0000256" key="1">
    <source>
        <dbReference type="SAM" id="SignalP"/>
    </source>
</evidence>
<evidence type="ECO:0000313" key="3">
    <source>
        <dbReference type="Proteomes" id="UP001401887"/>
    </source>
</evidence>
<feature type="signal peptide" evidence="1">
    <location>
        <begin position="1"/>
        <end position="18"/>
    </location>
</feature>
<sequence length="138" mass="14767">MRKVLPLLAALLTASALAGGGGPHLSPLGVPYSDTVTLHCRSGRSVLFFAPNTQSVRLMYRGKVSGWMGYLSLPATSGRYSNVGLLGMGEFATPRLGAGLEWRDLPPTGAALHQGELYRVTQHPNGQRIYTLLERCSG</sequence>
<keyword evidence="1" id="KW-0732">Signal</keyword>
<dbReference type="RefSeq" id="WP_345461154.1">
    <property type="nucleotide sequence ID" value="NZ_BAABRP010000001.1"/>
</dbReference>
<feature type="chain" id="PRO_5045314104" description="Adhesin" evidence="1">
    <location>
        <begin position="19"/>
        <end position="138"/>
    </location>
</feature>
<accession>A0ABP9W3X6</accession>
<reference evidence="2 3" key="1">
    <citation type="submission" date="2024-02" db="EMBL/GenBank/DDBJ databases">
        <title>Deinococcus carri NBRC 110142.</title>
        <authorList>
            <person name="Ichikawa N."/>
            <person name="Katano-Makiyama Y."/>
            <person name="Hidaka K."/>
        </authorList>
    </citation>
    <scope>NUCLEOTIDE SEQUENCE [LARGE SCALE GENOMIC DNA]</scope>
    <source>
        <strain evidence="2 3">NBRC 110142</strain>
    </source>
</reference>
<evidence type="ECO:0000313" key="2">
    <source>
        <dbReference type="EMBL" id="GAA5512064.1"/>
    </source>
</evidence>
<dbReference type="Proteomes" id="UP001401887">
    <property type="component" value="Unassembled WGS sequence"/>
</dbReference>
<dbReference type="EMBL" id="BAABRP010000001">
    <property type="protein sequence ID" value="GAA5512064.1"/>
    <property type="molecule type" value="Genomic_DNA"/>
</dbReference>
<name>A0ABP9W3X6_9DEIO</name>